<reference evidence="10" key="1">
    <citation type="submission" date="2017-01" db="EMBL/GenBank/DDBJ databases">
        <authorList>
            <person name="Varghese N."/>
            <person name="Submissions S."/>
        </authorList>
    </citation>
    <scope>NUCLEOTIDE SEQUENCE [LARGE SCALE GENOMIC DNA]</scope>
    <source>
        <strain evidence="10">DSM 18714</strain>
    </source>
</reference>
<dbReference type="Proteomes" id="UP000186098">
    <property type="component" value="Unassembled WGS sequence"/>
</dbReference>
<accession>A0A1N7JYA2</accession>
<evidence type="ECO:0000256" key="2">
    <source>
        <dbReference type="ARBA" id="ARBA00022490"/>
    </source>
</evidence>
<dbReference type="InterPro" id="IPR000073">
    <property type="entry name" value="AB_hydrolase_1"/>
</dbReference>
<dbReference type="AlphaFoldDB" id="A0A1N7JYA2"/>
<dbReference type="GO" id="GO:0042619">
    <property type="term" value="P:poly-hydroxybutyrate biosynthetic process"/>
    <property type="evidence" value="ECO:0007669"/>
    <property type="project" value="InterPro"/>
</dbReference>
<feature type="compositionally biased region" description="Basic residues" evidence="6">
    <location>
        <begin position="29"/>
        <end position="41"/>
    </location>
</feature>
<evidence type="ECO:0000256" key="6">
    <source>
        <dbReference type="SAM" id="MobiDB-lite"/>
    </source>
</evidence>
<dbReference type="PANTHER" id="PTHR36837">
    <property type="entry name" value="POLY(3-HYDROXYALKANOATE) POLYMERASE SUBUNIT PHAC"/>
    <property type="match status" value="1"/>
</dbReference>
<evidence type="ECO:0000256" key="4">
    <source>
        <dbReference type="ARBA" id="ARBA00023315"/>
    </source>
</evidence>
<dbReference type="Pfam" id="PF07167">
    <property type="entry name" value="PhaC_N"/>
    <property type="match status" value="1"/>
</dbReference>
<dbReference type="GO" id="GO:0016746">
    <property type="term" value="F:acyltransferase activity"/>
    <property type="evidence" value="ECO:0007669"/>
    <property type="project" value="UniProtKB-KW"/>
</dbReference>
<comment type="subcellular location">
    <subcellularLocation>
        <location evidence="1">Cytoplasm</location>
    </subcellularLocation>
</comment>
<evidence type="ECO:0000256" key="1">
    <source>
        <dbReference type="ARBA" id="ARBA00004496"/>
    </source>
</evidence>
<keyword evidence="2" id="KW-0963">Cytoplasm</keyword>
<dbReference type="EMBL" id="FTOM01000001">
    <property type="protein sequence ID" value="SIS54307.1"/>
    <property type="molecule type" value="Genomic_DNA"/>
</dbReference>
<feature type="domain" description="Poly-beta-hydroxybutyrate polymerase N-terminal" evidence="8">
    <location>
        <begin position="248"/>
        <end position="419"/>
    </location>
</feature>
<dbReference type="InterPro" id="IPR010941">
    <property type="entry name" value="PhaC_N"/>
</dbReference>
<dbReference type="InterPro" id="IPR029058">
    <property type="entry name" value="AB_hydrolase_fold"/>
</dbReference>
<dbReference type="PANTHER" id="PTHR36837:SF5">
    <property type="entry name" value="POLY-3-HYDROXYBUTYRATE SYNTHASE"/>
    <property type="match status" value="1"/>
</dbReference>
<dbReference type="Gene3D" id="3.40.50.1820">
    <property type="entry name" value="alpha/beta hydrolase"/>
    <property type="match status" value="1"/>
</dbReference>
<dbReference type="SUPFAM" id="SSF53474">
    <property type="entry name" value="alpha/beta-Hydrolases"/>
    <property type="match status" value="1"/>
</dbReference>
<sequence length="739" mass="81585">MTTDDAARMDKVPVDETPSDVREDISPHSSKKRLKRRKAVAKAHDAASAKKMPRKQNGKGGKAPADGRVPESSGVESPVAESSGPESRVSAPDVAVAKAADAPEAETPKPPPTAARPAFEMRTAEILARHLPAIDGAQLPSVTEEGAELAHQLSERMQENIEKIEELSRRLAAALTHKRPINPALEGPGADLWMKAGLGFMQEWMKNPAHVFETQVGYWTRAMTHYLEATQALAQGKLAPPEDPGPHDRRFSNPLWDNHPWFNFVKQQYLIAARSIDEAVAGLEGLDEIDRRRVTYFTRQIVEMLAPTNFLLTNPDALQRAVETEGESLVKGLENLVRDIEANAGDLIVSLADRSAFRVGENIATTEGAVVFRNELFELIQYAPRSETVHRTPLLIFPPWINKFYILDLRANNSLIRWIVEQGFTLFVVSWKNPDPSYAEMGMDDYVARGYLTAIDEVRAITGEDQINAVGYCIAGTTLSLTLSLLAKRGQSPVKTATFFTTLTDFSDQGEFTAFLQNDFVDGIEAQCQRDGVLSHYYMARTFSFLRSADLIYQPAVRAYMMGEAPPAFDLLYWNGDGTNLPARMAVEYLRGLCQEDRFAGKGFTICGETVRISDVKVPLFAVACEADHIAPWKASFAGVSQMGSDDRTFVLAQSGHIAGIINPPSKDKYGHYTSEAAFGDPDAWREKASFHRHTWWPTWSHWLARHSGGRVPARVPGAGGRAVLAPAPGTYVREPVTV</sequence>
<feature type="compositionally biased region" description="Basic and acidic residues" evidence="6">
    <location>
        <begin position="1"/>
        <end position="26"/>
    </location>
</feature>
<keyword evidence="3" id="KW-0808">Transferase</keyword>
<feature type="region of interest" description="Disordered" evidence="6">
    <location>
        <begin position="1"/>
        <end position="117"/>
    </location>
</feature>
<evidence type="ECO:0000256" key="5">
    <source>
        <dbReference type="SAM" id="Coils"/>
    </source>
</evidence>
<evidence type="ECO:0000313" key="10">
    <source>
        <dbReference type="Proteomes" id="UP000186098"/>
    </source>
</evidence>
<dbReference type="InterPro" id="IPR051321">
    <property type="entry name" value="PHA/PHB_synthase"/>
</dbReference>
<evidence type="ECO:0000256" key="3">
    <source>
        <dbReference type="ARBA" id="ARBA00022679"/>
    </source>
</evidence>
<feature type="coiled-coil region" evidence="5">
    <location>
        <begin position="147"/>
        <end position="174"/>
    </location>
</feature>
<keyword evidence="10" id="KW-1185">Reference proteome</keyword>
<evidence type="ECO:0000259" key="8">
    <source>
        <dbReference type="Pfam" id="PF07167"/>
    </source>
</evidence>
<feature type="domain" description="AB hydrolase-1" evidence="7">
    <location>
        <begin position="420"/>
        <end position="663"/>
    </location>
</feature>
<name>A0A1N7JYA2_9RHOB</name>
<keyword evidence="5" id="KW-0175">Coiled coil</keyword>
<evidence type="ECO:0000313" key="9">
    <source>
        <dbReference type="EMBL" id="SIS54307.1"/>
    </source>
</evidence>
<dbReference type="STRING" id="407234.SAMN05421795_101444"/>
<proteinExistence type="predicted"/>
<keyword evidence="4" id="KW-0012">Acyltransferase</keyword>
<dbReference type="Pfam" id="PF00561">
    <property type="entry name" value="Abhydrolase_1"/>
    <property type="match status" value="1"/>
</dbReference>
<dbReference type="GO" id="GO:0005737">
    <property type="term" value="C:cytoplasm"/>
    <property type="evidence" value="ECO:0007669"/>
    <property type="project" value="UniProtKB-SubCell"/>
</dbReference>
<dbReference type="NCBIfam" id="TIGR01838">
    <property type="entry name" value="PHA_synth_I"/>
    <property type="match status" value="1"/>
</dbReference>
<gene>
    <name evidence="9" type="ORF">SAMN05421795_101444</name>
</gene>
<feature type="compositionally biased region" description="Low complexity" evidence="6">
    <location>
        <begin position="91"/>
        <end position="102"/>
    </location>
</feature>
<evidence type="ECO:0000259" key="7">
    <source>
        <dbReference type="Pfam" id="PF00561"/>
    </source>
</evidence>
<protein>
    <submittedName>
        <fullName evidence="9">Polyhydroxyalkanoate synthase</fullName>
    </submittedName>
</protein>
<dbReference type="InterPro" id="IPR010963">
    <property type="entry name" value="PHA_synth_I"/>
</dbReference>
<organism evidence="9 10">
    <name type="scientific">Phaeovulum vinaykumarii</name>
    <dbReference type="NCBI Taxonomy" id="407234"/>
    <lineage>
        <taxon>Bacteria</taxon>
        <taxon>Pseudomonadati</taxon>
        <taxon>Pseudomonadota</taxon>
        <taxon>Alphaproteobacteria</taxon>
        <taxon>Rhodobacterales</taxon>
        <taxon>Paracoccaceae</taxon>
        <taxon>Phaeovulum</taxon>
    </lineage>
</organism>